<dbReference type="PANTHER" id="PTHR43591:SF24">
    <property type="entry name" value="2-METHOXY-6-POLYPRENYL-1,4-BENZOQUINOL METHYLASE, MITOCHONDRIAL"/>
    <property type="match status" value="1"/>
</dbReference>
<keyword evidence="2" id="KW-0489">Methyltransferase</keyword>
<dbReference type="CDD" id="cd02440">
    <property type="entry name" value="AdoMet_MTases"/>
    <property type="match status" value="1"/>
</dbReference>
<protein>
    <submittedName>
        <fullName evidence="2">Methyltransferase family protein</fullName>
    </submittedName>
</protein>
<sequence>MTDRTHEAFVDAQFGPQAQAYVASAVHARGDDLARFTDIVSARPPGAALDLGCGGGHVAFALAPLSLSVVAYDLSEAMTAAVRAEADRRGLSNLSAQCGAAERLPFPDAAFDIVATRHSAHHWNSVPAGLSEARRVLKPGGLLVVMDVVAPEQPLLDTWLQAFDLIRDPSHVRAYSLSHWRDLVEAAGFAVETSARFRVRLEFRSWIERIRTPAVQAEAIRALGKLAPSEVVRHFEIEPDGSFTLDTMLISARC</sequence>
<dbReference type="Pfam" id="PF08241">
    <property type="entry name" value="Methyltransf_11"/>
    <property type="match status" value="1"/>
</dbReference>
<dbReference type="SUPFAM" id="SSF53335">
    <property type="entry name" value="S-adenosyl-L-methionine-dependent methyltransferases"/>
    <property type="match status" value="1"/>
</dbReference>
<dbReference type="GO" id="GO:0032259">
    <property type="term" value="P:methylation"/>
    <property type="evidence" value="ECO:0007669"/>
    <property type="project" value="UniProtKB-KW"/>
</dbReference>
<gene>
    <name evidence="2" type="ORF">DFR50_104105</name>
</gene>
<proteinExistence type="predicted"/>
<keyword evidence="3" id="KW-1185">Reference proteome</keyword>
<name>A0A366FQD3_9HYPH</name>
<reference evidence="2 3" key="1">
    <citation type="submission" date="2018-06" db="EMBL/GenBank/DDBJ databases">
        <title>Genomic Encyclopedia of Type Strains, Phase IV (KMG-IV): sequencing the most valuable type-strain genomes for metagenomic binning, comparative biology and taxonomic classification.</title>
        <authorList>
            <person name="Goeker M."/>
        </authorList>
    </citation>
    <scope>NUCLEOTIDE SEQUENCE [LARGE SCALE GENOMIC DNA]</scope>
    <source>
        <strain evidence="2 3">DSM 24875</strain>
    </source>
</reference>
<dbReference type="GO" id="GO:0008757">
    <property type="term" value="F:S-adenosylmethionine-dependent methyltransferase activity"/>
    <property type="evidence" value="ECO:0007669"/>
    <property type="project" value="InterPro"/>
</dbReference>
<evidence type="ECO:0000313" key="2">
    <source>
        <dbReference type="EMBL" id="RBP16828.1"/>
    </source>
</evidence>
<dbReference type="InterPro" id="IPR029063">
    <property type="entry name" value="SAM-dependent_MTases_sf"/>
</dbReference>
<dbReference type="InterPro" id="IPR013216">
    <property type="entry name" value="Methyltransf_11"/>
</dbReference>
<dbReference type="EMBL" id="QNRK01000004">
    <property type="protein sequence ID" value="RBP16828.1"/>
    <property type="molecule type" value="Genomic_DNA"/>
</dbReference>
<dbReference type="AlphaFoldDB" id="A0A366FQD3"/>
<dbReference type="Proteomes" id="UP000253529">
    <property type="component" value="Unassembled WGS sequence"/>
</dbReference>
<dbReference type="PANTHER" id="PTHR43591">
    <property type="entry name" value="METHYLTRANSFERASE"/>
    <property type="match status" value="1"/>
</dbReference>
<evidence type="ECO:0000259" key="1">
    <source>
        <dbReference type="Pfam" id="PF08241"/>
    </source>
</evidence>
<dbReference type="Gene3D" id="3.40.50.150">
    <property type="entry name" value="Vaccinia Virus protein VP39"/>
    <property type="match status" value="1"/>
</dbReference>
<evidence type="ECO:0000313" key="3">
    <source>
        <dbReference type="Proteomes" id="UP000253529"/>
    </source>
</evidence>
<dbReference type="RefSeq" id="WP_113888067.1">
    <property type="nucleotide sequence ID" value="NZ_QNRK01000004.1"/>
</dbReference>
<comment type="caution">
    <text evidence="2">The sequence shown here is derived from an EMBL/GenBank/DDBJ whole genome shotgun (WGS) entry which is preliminary data.</text>
</comment>
<dbReference type="OrthoDB" id="9787738at2"/>
<feature type="domain" description="Methyltransferase type 11" evidence="1">
    <location>
        <begin position="49"/>
        <end position="145"/>
    </location>
</feature>
<organism evidence="2 3">
    <name type="scientific">Roseiarcus fermentans</name>
    <dbReference type="NCBI Taxonomy" id="1473586"/>
    <lineage>
        <taxon>Bacteria</taxon>
        <taxon>Pseudomonadati</taxon>
        <taxon>Pseudomonadota</taxon>
        <taxon>Alphaproteobacteria</taxon>
        <taxon>Hyphomicrobiales</taxon>
        <taxon>Roseiarcaceae</taxon>
        <taxon>Roseiarcus</taxon>
    </lineage>
</organism>
<accession>A0A366FQD3</accession>
<keyword evidence="2" id="KW-0808">Transferase</keyword>